<evidence type="ECO:0000256" key="2">
    <source>
        <dbReference type="ARBA" id="ARBA00004481"/>
    </source>
</evidence>
<dbReference type="Proteomes" id="UP000274504">
    <property type="component" value="Unassembled WGS sequence"/>
</dbReference>
<evidence type="ECO:0000256" key="5">
    <source>
        <dbReference type="ARBA" id="ARBA00022723"/>
    </source>
</evidence>
<dbReference type="PANTHER" id="PTHR23292">
    <property type="entry name" value="LIPOPOLYSACCHARIDE-INDUCED TUMOR NECROSIS FACTOR-ALPHA FACTOR"/>
    <property type="match status" value="1"/>
</dbReference>
<sequence length="95" mass="10533">MAQVPYTPGQTTVIIQQPTHLSDNSQQMVCPRCNRVVMSKTDSKVGTVTWLASCLIFFLGGPLLCCLIPFCCRKCKNIEHKCPNCGAELGLFKRI</sequence>
<reference evidence="14" key="1">
    <citation type="submission" date="2016-04" db="UniProtKB">
        <authorList>
            <consortium name="WormBaseParasite"/>
        </authorList>
    </citation>
    <scope>IDENTIFICATION</scope>
</reference>
<reference evidence="10 12" key="2">
    <citation type="submission" date="2018-11" db="EMBL/GenBank/DDBJ databases">
        <authorList>
            <consortium name="Pathogen Informatics"/>
        </authorList>
    </citation>
    <scope>NUCLEOTIDE SEQUENCE [LARGE SCALE GENOMIC DNA]</scope>
</reference>
<dbReference type="GO" id="GO:0031902">
    <property type="term" value="C:late endosome membrane"/>
    <property type="evidence" value="ECO:0007669"/>
    <property type="project" value="UniProtKB-SubCell"/>
</dbReference>
<dbReference type="GO" id="GO:0005765">
    <property type="term" value="C:lysosomal membrane"/>
    <property type="evidence" value="ECO:0007669"/>
    <property type="project" value="UniProtKB-SubCell"/>
</dbReference>
<evidence type="ECO:0000256" key="3">
    <source>
        <dbReference type="ARBA" id="ARBA00004630"/>
    </source>
</evidence>
<keyword evidence="6" id="KW-0862">Zinc</keyword>
<feature type="transmembrane region" description="Helical" evidence="8">
    <location>
        <begin position="48"/>
        <end position="71"/>
    </location>
</feature>
<dbReference type="Pfam" id="PF10601">
    <property type="entry name" value="zf-LITAF-like"/>
    <property type="match status" value="1"/>
</dbReference>
<dbReference type="GO" id="GO:0008270">
    <property type="term" value="F:zinc ion binding"/>
    <property type="evidence" value="ECO:0007669"/>
    <property type="project" value="TreeGrafter"/>
</dbReference>
<dbReference type="SMART" id="SM00714">
    <property type="entry name" value="LITAF"/>
    <property type="match status" value="1"/>
</dbReference>
<dbReference type="InterPro" id="IPR037519">
    <property type="entry name" value="LITAF_fam"/>
</dbReference>
<proteinExistence type="inferred from homology"/>
<keyword evidence="7 8" id="KW-0472">Membrane</keyword>
<dbReference type="InterPro" id="IPR006629">
    <property type="entry name" value="LITAF"/>
</dbReference>
<protein>
    <submittedName>
        <fullName evidence="14">LITAF domain-containing protein</fullName>
    </submittedName>
</protein>
<evidence type="ECO:0000313" key="14">
    <source>
        <dbReference type="WBParaSite" id="HDID_0000254301-mRNA-1"/>
    </source>
</evidence>
<dbReference type="AlphaFoldDB" id="A0A158QD78"/>
<dbReference type="STRING" id="6216.A0A158QD78"/>
<evidence type="ECO:0000313" key="12">
    <source>
        <dbReference type="Proteomes" id="UP000274504"/>
    </source>
</evidence>
<evidence type="ECO:0000256" key="8">
    <source>
        <dbReference type="SAM" id="Phobius"/>
    </source>
</evidence>
<dbReference type="EMBL" id="CABIJS010000155">
    <property type="protein sequence ID" value="VUZ45086.1"/>
    <property type="molecule type" value="Genomic_DNA"/>
</dbReference>
<accession>A0A158QD78</accession>
<evidence type="ECO:0000256" key="4">
    <source>
        <dbReference type="ARBA" id="ARBA00005975"/>
    </source>
</evidence>
<evidence type="ECO:0000313" key="13">
    <source>
        <dbReference type="Proteomes" id="UP000321570"/>
    </source>
</evidence>
<dbReference type="Proteomes" id="UP000321570">
    <property type="component" value="Unassembled WGS sequence"/>
</dbReference>
<dbReference type="EMBL" id="UYSG01000638">
    <property type="protein sequence ID" value="VDL20005.1"/>
    <property type="molecule type" value="Genomic_DNA"/>
</dbReference>
<name>A0A158QD78_HYMDI</name>
<reference evidence="11 13" key="3">
    <citation type="submission" date="2019-07" db="EMBL/GenBank/DDBJ databases">
        <authorList>
            <person name="Jastrzebski P J."/>
            <person name="Paukszto L."/>
            <person name="Jastrzebski P J."/>
        </authorList>
    </citation>
    <scope>NUCLEOTIDE SEQUENCE [LARGE SCALE GENOMIC DNA]</scope>
    <source>
        <strain evidence="11 13">WMS-il1</strain>
    </source>
</reference>
<comment type="similarity">
    <text evidence="4">Belongs to the CDIP1/LITAF family.</text>
</comment>
<evidence type="ECO:0000256" key="7">
    <source>
        <dbReference type="ARBA" id="ARBA00023136"/>
    </source>
</evidence>
<keyword evidence="13" id="KW-1185">Reference proteome</keyword>
<dbReference type="WBParaSite" id="HDID_0000254301-mRNA-1">
    <property type="protein sequence ID" value="HDID_0000254301-mRNA-1"/>
    <property type="gene ID" value="HDID_0000254301"/>
</dbReference>
<evidence type="ECO:0000313" key="10">
    <source>
        <dbReference type="EMBL" id="VDL20005.1"/>
    </source>
</evidence>
<evidence type="ECO:0000256" key="6">
    <source>
        <dbReference type="ARBA" id="ARBA00022833"/>
    </source>
</evidence>
<evidence type="ECO:0000256" key="1">
    <source>
        <dbReference type="ARBA" id="ARBA00004414"/>
    </source>
</evidence>
<comment type="subcellular location">
    <subcellularLocation>
        <location evidence="2">Endosome membrane</location>
        <topology evidence="2">Peripheral membrane protein</topology>
    </subcellularLocation>
    <subcellularLocation>
        <location evidence="1">Late endosome membrane</location>
    </subcellularLocation>
    <subcellularLocation>
        <location evidence="3">Lysosome membrane</location>
        <topology evidence="3">Peripheral membrane protein</topology>
        <orientation evidence="3">Cytoplasmic side</orientation>
    </subcellularLocation>
</comment>
<feature type="domain" description="LITAF" evidence="9">
    <location>
        <begin position="10"/>
        <end position="94"/>
    </location>
</feature>
<keyword evidence="8" id="KW-1133">Transmembrane helix</keyword>
<keyword evidence="5" id="KW-0479">Metal-binding</keyword>
<organism evidence="14">
    <name type="scientific">Hymenolepis diminuta</name>
    <name type="common">Rat tapeworm</name>
    <dbReference type="NCBI Taxonomy" id="6216"/>
    <lineage>
        <taxon>Eukaryota</taxon>
        <taxon>Metazoa</taxon>
        <taxon>Spiralia</taxon>
        <taxon>Lophotrochozoa</taxon>
        <taxon>Platyhelminthes</taxon>
        <taxon>Cestoda</taxon>
        <taxon>Eucestoda</taxon>
        <taxon>Cyclophyllidea</taxon>
        <taxon>Hymenolepididae</taxon>
        <taxon>Hymenolepis</taxon>
    </lineage>
</organism>
<dbReference type="PANTHER" id="PTHR23292:SF6">
    <property type="entry name" value="FI16602P1-RELATED"/>
    <property type="match status" value="1"/>
</dbReference>
<evidence type="ECO:0000313" key="11">
    <source>
        <dbReference type="EMBL" id="VUZ45086.1"/>
    </source>
</evidence>
<dbReference type="PROSITE" id="PS51837">
    <property type="entry name" value="LITAF"/>
    <property type="match status" value="1"/>
</dbReference>
<evidence type="ECO:0000259" key="9">
    <source>
        <dbReference type="PROSITE" id="PS51837"/>
    </source>
</evidence>
<gene>
    <name evidence="10" type="ORF">HDID_LOCUS2544</name>
    <name evidence="11" type="ORF">WMSIL1_LOCUS5098</name>
</gene>
<dbReference type="OrthoDB" id="5599753at2759"/>
<keyword evidence="8" id="KW-0812">Transmembrane</keyword>